<comment type="similarity">
    <text evidence="7">Belongs to the methyltransferase superfamily. RlmI family.</text>
</comment>
<dbReference type="InterPro" id="IPR019614">
    <property type="entry name" value="SAM-dep_methyl-trfase"/>
</dbReference>
<reference evidence="10 11" key="1">
    <citation type="submission" date="2018-02" db="EMBL/GenBank/DDBJ databases">
        <title>Insights into the biology of acidophilic members of the Acidiferrobacteraceae family derived from comparative genomic analyses.</title>
        <authorList>
            <person name="Issotta F."/>
            <person name="Thyssen C."/>
            <person name="Mena C."/>
            <person name="Moya A."/>
            <person name="Bellenberg S."/>
            <person name="Sproer C."/>
            <person name="Covarrubias P.C."/>
            <person name="Sand W."/>
            <person name="Quatrini R."/>
            <person name="Vera M."/>
        </authorList>
    </citation>
    <scope>NUCLEOTIDE SEQUENCE [LARGE SCALE GENOMIC DNA]</scope>
    <source>
        <strain evidence="11">m-1</strain>
    </source>
</reference>
<comment type="caution">
    <text evidence="10">The sequence shown here is derived from an EMBL/GenBank/DDBJ whole genome shotgun (WGS) entry which is preliminary data.</text>
</comment>
<protein>
    <submittedName>
        <fullName evidence="10">Class I SAM-dependent rRNA methyltransferase</fullName>
    </submittedName>
</protein>
<dbReference type="SUPFAM" id="SSF88697">
    <property type="entry name" value="PUA domain-like"/>
    <property type="match status" value="1"/>
</dbReference>
<dbReference type="Gene3D" id="3.30.750.80">
    <property type="entry name" value="RNA methyltransferase domain (HRMD) like"/>
    <property type="match status" value="1"/>
</dbReference>
<dbReference type="AlphaFoldDB" id="A0A1C2G4Y0"/>
<comment type="subcellular location">
    <subcellularLocation>
        <location evidence="1">Cytoplasm</location>
    </subcellularLocation>
</comment>
<dbReference type="Gene3D" id="2.30.130.10">
    <property type="entry name" value="PUA domain"/>
    <property type="match status" value="1"/>
</dbReference>
<evidence type="ECO:0000256" key="2">
    <source>
        <dbReference type="ARBA" id="ARBA00022490"/>
    </source>
</evidence>
<dbReference type="GO" id="GO:0006364">
    <property type="term" value="P:rRNA processing"/>
    <property type="evidence" value="ECO:0007669"/>
    <property type="project" value="UniProtKB-KW"/>
</dbReference>
<gene>
    <name evidence="10" type="ORF">C4900_14190</name>
</gene>
<dbReference type="CDD" id="cd11572">
    <property type="entry name" value="RlmI_M_like"/>
    <property type="match status" value="1"/>
</dbReference>
<dbReference type="PROSITE" id="PS50890">
    <property type="entry name" value="PUA"/>
    <property type="match status" value="1"/>
</dbReference>
<dbReference type="InterPro" id="IPR015947">
    <property type="entry name" value="PUA-like_sf"/>
</dbReference>
<dbReference type="OrthoDB" id="9805492at2"/>
<dbReference type="GO" id="GO:0005737">
    <property type="term" value="C:cytoplasm"/>
    <property type="evidence" value="ECO:0007669"/>
    <property type="project" value="UniProtKB-SubCell"/>
</dbReference>
<keyword evidence="5 10" id="KW-0808">Transferase</keyword>
<dbReference type="CDD" id="cd02440">
    <property type="entry name" value="AdoMet_MTases"/>
    <property type="match status" value="1"/>
</dbReference>
<dbReference type="RefSeq" id="WP_065968663.1">
    <property type="nucleotide sequence ID" value="NZ_CP080624.1"/>
</dbReference>
<evidence type="ECO:0000259" key="9">
    <source>
        <dbReference type="Pfam" id="PF17785"/>
    </source>
</evidence>
<dbReference type="InterPro" id="IPR041532">
    <property type="entry name" value="RlmI-like_PUA"/>
</dbReference>
<keyword evidence="11" id="KW-1185">Reference proteome</keyword>
<dbReference type="GO" id="GO:0032259">
    <property type="term" value="P:methylation"/>
    <property type="evidence" value="ECO:0007669"/>
    <property type="project" value="UniProtKB-KW"/>
</dbReference>
<dbReference type="SUPFAM" id="SSF53335">
    <property type="entry name" value="S-adenosyl-L-methionine-dependent methyltransferases"/>
    <property type="match status" value="1"/>
</dbReference>
<dbReference type="InterPro" id="IPR029063">
    <property type="entry name" value="SAM-dependent_MTases_sf"/>
</dbReference>
<dbReference type="InterPro" id="IPR036974">
    <property type="entry name" value="PUA_sf"/>
</dbReference>
<dbReference type="GO" id="GO:0008168">
    <property type="term" value="F:methyltransferase activity"/>
    <property type="evidence" value="ECO:0007669"/>
    <property type="project" value="UniProtKB-KW"/>
</dbReference>
<dbReference type="PANTHER" id="PTHR42873:SF1">
    <property type="entry name" value="S-ADENOSYLMETHIONINE-DEPENDENT METHYLTRANSFERASE DOMAIN-CONTAINING PROTEIN"/>
    <property type="match status" value="1"/>
</dbReference>
<dbReference type="STRING" id="163359.A9R16_06200"/>
<evidence type="ECO:0000256" key="4">
    <source>
        <dbReference type="ARBA" id="ARBA00022603"/>
    </source>
</evidence>
<dbReference type="CDD" id="cd21153">
    <property type="entry name" value="PUA_RlmI"/>
    <property type="match status" value="1"/>
</dbReference>
<dbReference type="Pfam" id="PF17785">
    <property type="entry name" value="PUA_3"/>
    <property type="match status" value="1"/>
</dbReference>
<organism evidence="10 11">
    <name type="scientific">Acidiferrobacter thiooxydans</name>
    <dbReference type="NCBI Taxonomy" id="163359"/>
    <lineage>
        <taxon>Bacteria</taxon>
        <taxon>Pseudomonadati</taxon>
        <taxon>Pseudomonadota</taxon>
        <taxon>Gammaproteobacteria</taxon>
        <taxon>Acidiferrobacterales</taxon>
        <taxon>Acidiferrobacteraceae</taxon>
        <taxon>Acidiferrobacter</taxon>
    </lineage>
</organism>
<evidence type="ECO:0000256" key="1">
    <source>
        <dbReference type="ARBA" id="ARBA00004496"/>
    </source>
</evidence>
<dbReference type="GO" id="GO:0003723">
    <property type="term" value="F:RNA binding"/>
    <property type="evidence" value="ECO:0007669"/>
    <property type="project" value="InterPro"/>
</dbReference>
<evidence type="ECO:0000256" key="7">
    <source>
        <dbReference type="ARBA" id="ARBA00038091"/>
    </source>
</evidence>
<evidence type="ECO:0000256" key="3">
    <source>
        <dbReference type="ARBA" id="ARBA00022552"/>
    </source>
</evidence>
<evidence type="ECO:0000256" key="5">
    <source>
        <dbReference type="ARBA" id="ARBA00022679"/>
    </source>
</evidence>
<dbReference type="Pfam" id="PF10672">
    <property type="entry name" value="Methyltrans_SAM"/>
    <property type="match status" value="1"/>
</dbReference>
<evidence type="ECO:0000256" key="6">
    <source>
        <dbReference type="ARBA" id="ARBA00022691"/>
    </source>
</evidence>
<name>A0A1C2G4Y0_9GAMM</name>
<evidence type="ECO:0000259" key="8">
    <source>
        <dbReference type="Pfam" id="PF10672"/>
    </source>
</evidence>
<dbReference type="EMBL" id="PSYR01000002">
    <property type="protein sequence ID" value="RCN56884.1"/>
    <property type="molecule type" value="Genomic_DNA"/>
</dbReference>
<keyword evidence="2" id="KW-0963">Cytoplasm</keyword>
<proteinExistence type="inferred from homology"/>
<keyword evidence="3" id="KW-0698">rRNA processing</keyword>
<keyword evidence="6" id="KW-0949">S-adenosyl-L-methionine</keyword>
<evidence type="ECO:0000313" key="10">
    <source>
        <dbReference type="EMBL" id="RCN56884.1"/>
    </source>
</evidence>
<feature type="domain" description="S-adenosylmethionine-dependent methyltransferase" evidence="8">
    <location>
        <begin position="172"/>
        <end position="307"/>
    </location>
</feature>
<dbReference type="Proteomes" id="UP000253250">
    <property type="component" value="Unassembled WGS sequence"/>
</dbReference>
<keyword evidence="4 10" id="KW-0489">Methyltransferase</keyword>
<accession>A0A1C2G4Y0</accession>
<feature type="domain" description="RlmI-like PUA" evidence="9">
    <location>
        <begin position="6"/>
        <end position="71"/>
    </location>
</feature>
<evidence type="ECO:0000313" key="11">
    <source>
        <dbReference type="Proteomes" id="UP000253250"/>
    </source>
</evidence>
<dbReference type="PANTHER" id="PTHR42873">
    <property type="entry name" value="RIBOSOMAL RNA LARGE SUBUNIT METHYLTRANSFERASE"/>
    <property type="match status" value="1"/>
</dbReference>
<sequence>MSLPVIRLRPREDRRLRAGHLWVFSNEIDCDTTPLTAFTPGDAVQIESAHGRCLGVGYVNPRSLISVRIVSANPHAVIGRDLLVARLQEALAWRERLYTAPFYRLAFGEADGLPGLVVDRYGDALVAQFTTAGMERLKTDVIEALDQVVRPTSILVRNDTASRALEGLPSYVEAALGEPPAEVTVVEGDCRFRVALGVGQKTGWFYDQRPNRTRLLPYVAHARVLDLFSYVGGFGIQAAAHGADHATLVDASDRALSYARGNAADNGVAAQIATVHGDVFEVLRELRAAGERFDVVVVDPPALIKRRKDYEAGLGAYQRLNEAALAVLGAEGVLLSASCSYHLERHTLARVVAQAATRLRRAIQFADEGGQGPDHPIHPAIPETAYLKAFVARSLSVL</sequence>
<dbReference type="Gene3D" id="3.40.50.150">
    <property type="entry name" value="Vaccinia Virus protein VP39"/>
    <property type="match status" value="1"/>
</dbReference>